<dbReference type="Pfam" id="PF21783">
    <property type="entry name" value="YNCE"/>
    <property type="match status" value="1"/>
</dbReference>
<dbReference type="InterPro" id="IPR051200">
    <property type="entry name" value="Host-pathogen_enzymatic-act"/>
</dbReference>
<dbReference type="PANTHER" id="PTHR47197">
    <property type="entry name" value="PROTEIN NIRF"/>
    <property type="match status" value="1"/>
</dbReference>
<feature type="chain" id="PRO_5047123733" description="YNCE-like beta-propeller domain-containing protein" evidence="2">
    <location>
        <begin position="31"/>
        <end position="356"/>
    </location>
</feature>
<dbReference type="PANTHER" id="PTHR47197:SF3">
    <property type="entry name" value="DIHYDRO-HEME D1 DEHYDROGENASE"/>
    <property type="match status" value="1"/>
</dbReference>
<feature type="signal peptide" evidence="2">
    <location>
        <begin position="1"/>
        <end position="30"/>
    </location>
</feature>
<organism evidence="4 5">
    <name type="scientific">Hafnia psychrotolerans</name>
    <dbReference type="NCBI Taxonomy" id="1477018"/>
    <lineage>
        <taxon>Bacteria</taxon>
        <taxon>Pseudomonadati</taxon>
        <taxon>Pseudomonadota</taxon>
        <taxon>Gammaproteobacteria</taxon>
        <taxon>Enterobacterales</taxon>
        <taxon>Hafniaceae</taxon>
        <taxon>Hafnia</taxon>
    </lineage>
</organism>
<dbReference type="RefSeq" id="WP_188469320.1">
    <property type="nucleotide sequence ID" value="NZ_BMFZ01000001.1"/>
</dbReference>
<evidence type="ECO:0000313" key="5">
    <source>
        <dbReference type="Proteomes" id="UP000627464"/>
    </source>
</evidence>
<feature type="domain" description="YNCE-like beta-propeller" evidence="3">
    <location>
        <begin position="75"/>
        <end position="335"/>
    </location>
</feature>
<reference evidence="5" key="1">
    <citation type="journal article" date="2019" name="Int. J. Syst. Evol. Microbiol.">
        <title>The Global Catalogue of Microorganisms (GCM) 10K type strain sequencing project: providing services to taxonomists for standard genome sequencing and annotation.</title>
        <authorList>
            <consortium name="The Broad Institute Genomics Platform"/>
            <consortium name="The Broad Institute Genome Sequencing Center for Infectious Disease"/>
            <person name="Wu L."/>
            <person name="Ma J."/>
        </authorList>
    </citation>
    <scope>NUCLEOTIDE SEQUENCE [LARGE SCALE GENOMIC DNA]</scope>
    <source>
        <strain evidence="5">CGMCC 1.12806</strain>
    </source>
</reference>
<proteinExistence type="predicted"/>
<evidence type="ECO:0000256" key="2">
    <source>
        <dbReference type="SAM" id="SignalP"/>
    </source>
</evidence>
<dbReference type="SUPFAM" id="SSF51004">
    <property type="entry name" value="C-terminal (heme d1) domain of cytochrome cd1-nitrite reductase"/>
    <property type="match status" value="1"/>
</dbReference>
<keyword evidence="1 2" id="KW-0732">Signal</keyword>
<evidence type="ECO:0000259" key="3">
    <source>
        <dbReference type="Pfam" id="PF21783"/>
    </source>
</evidence>
<sequence>MRSLTSPLIKKRILPLALFISLVTSGSAWAESTFSVERKPVNKGAYELVYRSSQALYLATSGSRKLDKGGILYRLDPATLSVTQTIKNALKPFGLAMNKKTDTLFLGNTVNSAITAVDAKTGEVKGTLVLDKRPRTETERPLAPRELVVDEKTDTVYMGGLGDQSVVWVIDGATLQLRKTIADLGKYATGLALDSAASRLYVTNANNEFITIDTKTNAVLSRVKLDADGEHFYLNIALDPATHRAFITDSKSPHLLVVDTANGQVLHKIDLPVSLAVLFNPVRDEIYVTHRNAGQVSVIDAKTYKVLHSIDTPVHPNSLALSDDGQSLFVSVKQAASKQKEATEPDDVVRITFTDK</sequence>
<comment type="caution">
    <text evidence="4">The sequence shown here is derived from an EMBL/GenBank/DDBJ whole genome shotgun (WGS) entry which is preliminary data.</text>
</comment>
<dbReference type="Gene3D" id="2.130.10.10">
    <property type="entry name" value="YVTN repeat-like/Quinoprotein amine dehydrogenase"/>
    <property type="match status" value="1"/>
</dbReference>
<protein>
    <recommendedName>
        <fullName evidence="3">YNCE-like beta-propeller domain-containing protein</fullName>
    </recommendedName>
</protein>
<dbReference type="Proteomes" id="UP000627464">
    <property type="component" value="Unassembled WGS sequence"/>
</dbReference>
<dbReference type="EMBL" id="BMFZ01000001">
    <property type="protein sequence ID" value="GGA30148.1"/>
    <property type="molecule type" value="Genomic_DNA"/>
</dbReference>
<keyword evidence="5" id="KW-1185">Reference proteome</keyword>
<accession>A0ABQ1FTD0</accession>
<name>A0ABQ1FTD0_9GAMM</name>
<dbReference type="InterPro" id="IPR011048">
    <property type="entry name" value="Haem_d1_sf"/>
</dbReference>
<evidence type="ECO:0000313" key="4">
    <source>
        <dbReference type="EMBL" id="GGA30148.1"/>
    </source>
</evidence>
<dbReference type="InterPro" id="IPR015943">
    <property type="entry name" value="WD40/YVTN_repeat-like_dom_sf"/>
</dbReference>
<evidence type="ECO:0000256" key="1">
    <source>
        <dbReference type="ARBA" id="ARBA00022729"/>
    </source>
</evidence>
<dbReference type="InterPro" id="IPR048433">
    <property type="entry name" value="YNCE-like_beta-prop"/>
</dbReference>
<gene>
    <name evidence="4" type="ORF">GCM10011328_00840</name>
</gene>